<keyword evidence="1" id="KW-0812">Transmembrane</keyword>
<dbReference type="RefSeq" id="WP_289216354.1">
    <property type="nucleotide sequence ID" value="NZ_JAPVRC010000006.1"/>
</dbReference>
<protein>
    <submittedName>
        <fullName evidence="2">DUF1360 domain-containing protein</fullName>
    </submittedName>
</protein>
<keyword evidence="1" id="KW-0472">Membrane</keyword>
<dbReference type="InterPro" id="IPR010773">
    <property type="entry name" value="Mycophage_PG1_Gp7"/>
</dbReference>
<comment type="caution">
    <text evidence="2">The sequence shown here is derived from an EMBL/GenBank/DDBJ whole genome shotgun (WGS) entry which is preliminary data.</text>
</comment>
<dbReference type="Proteomes" id="UP001596494">
    <property type="component" value="Unassembled WGS sequence"/>
</dbReference>
<proteinExistence type="predicted"/>
<organism evidence="2 3">
    <name type="scientific">Halobacillus campisalis</name>
    <dbReference type="NCBI Taxonomy" id="435909"/>
    <lineage>
        <taxon>Bacteria</taxon>
        <taxon>Bacillati</taxon>
        <taxon>Bacillota</taxon>
        <taxon>Bacilli</taxon>
        <taxon>Bacillales</taxon>
        <taxon>Bacillaceae</taxon>
        <taxon>Halobacillus</taxon>
    </lineage>
</organism>
<evidence type="ECO:0000313" key="2">
    <source>
        <dbReference type="EMBL" id="MFC7321237.1"/>
    </source>
</evidence>
<evidence type="ECO:0000313" key="3">
    <source>
        <dbReference type="Proteomes" id="UP001596494"/>
    </source>
</evidence>
<dbReference type="Pfam" id="PF07098">
    <property type="entry name" value="DUF1360"/>
    <property type="match status" value="1"/>
</dbReference>
<feature type="transmembrane region" description="Helical" evidence="1">
    <location>
        <begin position="81"/>
        <end position="99"/>
    </location>
</feature>
<gene>
    <name evidence="2" type="ORF">ACFQMN_10115</name>
</gene>
<dbReference type="EMBL" id="JBHTBY010000008">
    <property type="protein sequence ID" value="MFC7321237.1"/>
    <property type="molecule type" value="Genomic_DNA"/>
</dbReference>
<name>A0ABW2K692_9BACI</name>
<evidence type="ECO:0000256" key="1">
    <source>
        <dbReference type="SAM" id="Phobius"/>
    </source>
</evidence>
<keyword evidence="1" id="KW-1133">Transmembrane helix</keyword>
<accession>A0ABW2K692</accession>
<sequence>MISWMELFLMAFACFRLTRLIVQDVIFEPFRVKFFHVVNKEGEEWLEPKGVFGELLSCQWCVGMWMSLFVSFLYFYVPYSYFFILVMALAGIQSLLYTWTDR</sequence>
<reference evidence="3" key="1">
    <citation type="journal article" date="2019" name="Int. J. Syst. Evol. Microbiol.">
        <title>The Global Catalogue of Microorganisms (GCM) 10K type strain sequencing project: providing services to taxonomists for standard genome sequencing and annotation.</title>
        <authorList>
            <consortium name="The Broad Institute Genomics Platform"/>
            <consortium name="The Broad Institute Genome Sequencing Center for Infectious Disease"/>
            <person name="Wu L."/>
            <person name="Ma J."/>
        </authorList>
    </citation>
    <scope>NUCLEOTIDE SEQUENCE [LARGE SCALE GENOMIC DNA]</scope>
    <source>
        <strain evidence="3">CCUG 73951</strain>
    </source>
</reference>
<keyword evidence="3" id="KW-1185">Reference proteome</keyword>